<dbReference type="AlphaFoldDB" id="A2G304"/>
<reference evidence="1" key="2">
    <citation type="journal article" date="2007" name="Science">
        <title>Draft genome sequence of the sexually transmitted pathogen Trichomonas vaginalis.</title>
        <authorList>
            <person name="Carlton J.M."/>
            <person name="Hirt R.P."/>
            <person name="Silva J.C."/>
            <person name="Delcher A.L."/>
            <person name="Schatz M."/>
            <person name="Zhao Q."/>
            <person name="Wortman J.R."/>
            <person name="Bidwell S.L."/>
            <person name="Alsmark U.C.M."/>
            <person name="Besteiro S."/>
            <person name="Sicheritz-Ponten T."/>
            <person name="Noel C.J."/>
            <person name="Dacks J.B."/>
            <person name="Foster P.G."/>
            <person name="Simillion C."/>
            <person name="Van de Peer Y."/>
            <person name="Miranda-Saavedra D."/>
            <person name="Barton G.J."/>
            <person name="Westrop G.D."/>
            <person name="Mueller S."/>
            <person name="Dessi D."/>
            <person name="Fiori P.L."/>
            <person name="Ren Q."/>
            <person name="Paulsen I."/>
            <person name="Zhang H."/>
            <person name="Bastida-Corcuera F.D."/>
            <person name="Simoes-Barbosa A."/>
            <person name="Brown M.T."/>
            <person name="Hayes R.D."/>
            <person name="Mukherjee M."/>
            <person name="Okumura C.Y."/>
            <person name="Schneider R."/>
            <person name="Smith A.J."/>
            <person name="Vanacova S."/>
            <person name="Villalvazo M."/>
            <person name="Haas B.J."/>
            <person name="Pertea M."/>
            <person name="Feldblyum T.V."/>
            <person name="Utterback T.R."/>
            <person name="Shu C.L."/>
            <person name="Osoegawa K."/>
            <person name="de Jong P.J."/>
            <person name="Hrdy I."/>
            <person name="Horvathova L."/>
            <person name="Zubacova Z."/>
            <person name="Dolezal P."/>
            <person name="Malik S.B."/>
            <person name="Logsdon J.M. Jr."/>
            <person name="Henze K."/>
            <person name="Gupta A."/>
            <person name="Wang C.C."/>
            <person name="Dunne R.L."/>
            <person name="Upcroft J.A."/>
            <person name="Upcroft P."/>
            <person name="White O."/>
            <person name="Salzberg S.L."/>
            <person name="Tang P."/>
            <person name="Chiu C.-H."/>
            <person name="Lee Y.-S."/>
            <person name="Embley T.M."/>
            <person name="Coombs G.H."/>
            <person name="Mottram J.C."/>
            <person name="Tachezy J."/>
            <person name="Fraser-Liggett C.M."/>
            <person name="Johnson P.J."/>
        </authorList>
    </citation>
    <scope>NUCLEOTIDE SEQUENCE [LARGE SCALE GENOMIC DNA]</scope>
    <source>
        <strain evidence="1">G3</strain>
    </source>
</reference>
<dbReference type="VEuPathDB" id="TrichDB:TVAG_415500"/>
<dbReference type="Proteomes" id="UP000001542">
    <property type="component" value="Unassembled WGS sequence"/>
</dbReference>
<evidence type="ECO:0000313" key="1">
    <source>
        <dbReference type="EMBL" id="EAX88458.1"/>
    </source>
</evidence>
<keyword evidence="2" id="KW-1185">Reference proteome</keyword>
<dbReference type="VEuPathDB" id="TrichDB:TVAGG3_0583870"/>
<dbReference type="InterPro" id="IPR016024">
    <property type="entry name" value="ARM-type_fold"/>
</dbReference>
<organism evidence="1 2">
    <name type="scientific">Trichomonas vaginalis (strain ATCC PRA-98 / G3)</name>
    <dbReference type="NCBI Taxonomy" id="412133"/>
    <lineage>
        <taxon>Eukaryota</taxon>
        <taxon>Metamonada</taxon>
        <taxon>Parabasalia</taxon>
        <taxon>Trichomonadida</taxon>
        <taxon>Trichomonadidae</taxon>
        <taxon>Trichomonas</taxon>
    </lineage>
</organism>
<proteinExistence type="predicted"/>
<evidence type="ECO:0000313" key="2">
    <source>
        <dbReference type="Proteomes" id="UP000001542"/>
    </source>
</evidence>
<dbReference type="SUPFAM" id="SSF48371">
    <property type="entry name" value="ARM repeat"/>
    <property type="match status" value="1"/>
</dbReference>
<dbReference type="EMBL" id="DS114307">
    <property type="protein sequence ID" value="EAX88458.1"/>
    <property type="molecule type" value="Genomic_DNA"/>
</dbReference>
<dbReference type="InParanoid" id="A2G304"/>
<protein>
    <submittedName>
        <fullName evidence="1">Uncharacterized protein</fullName>
    </submittedName>
</protein>
<accession>A2G304</accession>
<gene>
    <name evidence="1" type="ORF">TVAG_415500</name>
</gene>
<dbReference type="RefSeq" id="XP_001301388.1">
    <property type="nucleotide sequence ID" value="XM_001301387.1"/>
</dbReference>
<sequence>MDELINNIMILFSNETDNHAKYEANICIMDWLLSDQAFEQILIILQSEYPLPVYNTVISGIKSTIKYRLHRIAQELRIPLIQILINFLDKTTEGLDNLVINCIAGLYLLTPDSPPLISLFSEKNQHIYAVVNEVCINYIQAIYRPYDLAELAAEKLKETIQSFIPLFSESEVNKNWIEVASNMILAYDQFGEFIFMIEKINNSINSEIDIQSIINFVYNASTLDPSHDDEQKFIYLIFELTKNVIEFLVSNETKYSTYHNIITLINFFLWSRCDLFSKSEDFFNFLVKILEFIPENYTTDNEDDYSLFLEHYTSKIDEMASENEEFRQLSQPLFIVCINSVDNGYPHNKINNLFQRIWKISPELCFEVLENAEISDGMLAAASYIGSHLLPVEIKTLICQKLIQCQNFPILSLLFIQNIGFEMTDYLNEFITISSMFIDVDQKNSLKAFAHIISRNVNLFKDQNLEILMPFLNTLQNGFEPYLIISLISIMNVNYNTDILTMIYDSISSTIENILKTNDENLIKELLTSLCVLSSYLKDLKVEDNVHQFVVSTFDMVFDEIENVTVINDDFVQDRVYNFIYLTLSANNISNIDKICQYFYYILENGIIQYYHFQILPLLKSSFDHNIIRQYCDNYDFSDPMISVSIFKVMSMMANNYDTDLWSLFGFSFPVRGLYANDAKIQKYAFAFICRSIKIEKPQEFINDAIDAINFLIDNGSYIDNIEEYGRKVINMLNTSRT</sequence>
<dbReference type="KEGG" id="tva:4746122"/>
<name>A2G304_TRIV3</name>
<reference evidence="1" key="1">
    <citation type="submission" date="2006-10" db="EMBL/GenBank/DDBJ databases">
        <authorList>
            <person name="Amadeo P."/>
            <person name="Zhao Q."/>
            <person name="Wortman J."/>
            <person name="Fraser-Liggett C."/>
            <person name="Carlton J."/>
        </authorList>
    </citation>
    <scope>NUCLEOTIDE SEQUENCE</scope>
    <source>
        <strain evidence="1">G3</strain>
    </source>
</reference>